<evidence type="ECO:0000313" key="2">
    <source>
        <dbReference type="WBParaSite" id="Pan_g3206.t1"/>
    </source>
</evidence>
<reference evidence="1" key="1">
    <citation type="journal article" date="2013" name="Genetics">
        <title>The draft genome and transcriptome of Panagrellus redivivus are shaped by the harsh demands of a free-living lifestyle.</title>
        <authorList>
            <person name="Srinivasan J."/>
            <person name="Dillman A.R."/>
            <person name="Macchietto M.G."/>
            <person name="Heikkinen L."/>
            <person name="Lakso M."/>
            <person name="Fracchia K.M."/>
            <person name="Antoshechkin I."/>
            <person name="Mortazavi A."/>
            <person name="Wong G."/>
            <person name="Sternberg P.W."/>
        </authorList>
    </citation>
    <scope>NUCLEOTIDE SEQUENCE [LARGE SCALE GENOMIC DNA]</scope>
    <source>
        <strain evidence="1">MT8872</strain>
    </source>
</reference>
<dbReference type="WBParaSite" id="Pan_g3206.t1">
    <property type="protein sequence ID" value="Pan_g3206.t1"/>
    <property type="gene ID" value="Pan_g3206"/>
</dbReference>
<dbReference type="Proteomes" id="UP000492821">
    <property type="component" value="Unassembled WGS sequence"/>
</dbReference>
<organism evidence="1 2">
    <name type="scientific">Panagrellus redivivus</name>
    <name type="common">Microworm</name>
    <dbReference type="NCBI Taxonomy" id="6233"/>
    <lineage>
        <taxon>Eukaryota</taxon>
        <taxon>Metazoa</taxon>
        <taxon>Ecdysozoa</taxon>
        <taxon>Nematoda</taxon>
        <taxon>Chromadorea</taxon>
        <taxon>Rhabditida</taxon>
        <taxon>Tylenchina</taxon>
        <taxon>Panagrolaimomorpha</taxon>
        <taxon>Panagrolaimoidea</taxon>
        <taxon>Panagrolaimidae</taxon>
        <taxon>Panagrellus</taxon>
    </lineage>
</organism>
<protein>
    <submittedName>
        <fullName evidence="2">FBA_2 domain-containing protein</fullName>
    </submittedName>
</protein>
<reference evidence="2" key="2">
    <citation type="submission" date="2020-10" db="UniProtKB">
        <authorList>
            <consortium name="WormBaseParasite"/>
        </authorList>
    </citation>
    <scope>IDENTIFICATION</scope>
</reference>
<proteinExistence type="predicted"/>
<evidence type="ECO:0000313" key="1">
    <source>
        <dbReference type="Proteomes" id="UP000492821"/>
    </source>
</evidence>
<sequence length="123" mass="14702">MLTACPNLQYLTTRDLIAPNWMADFLEVKKHSLKYWRMYVDDLSDCCNINSFDFLRFLKAQRPGFTLEIYGGGDCDWYFIELKQFLDLYLAPEFCSLDERMKENCICIYYNDVKHSWYALSVQ</sequence>
<keyword evidence="1" id="KW-1185">Reference proteome</keyword>
<accession>A0A7E4ZYA1</accession>
<name>A0A7E4ZYA1_PANRE</name>
<dbReference type="AlphaFoldDB" id="A0A7E4ZYA1"/>